<dbReference type="STRING" id="75913.A0A0K0FFF9"/>
<dbReference type="PROSITE" id="PS50878">
    <property type="entry name" value="RT_POL"/>
    <property type="match status" value="1"/>
</dbReference>
<reference evidence="4" key="1">
    <citation type="submission" date="2014-07" db="EMBL/GenBank/DDBJ databases">
        <authorList>
            <person name="Martin A.A"/>
            <person name="De Silva N."/>
        </authorList>
    </citation>
    <scope>NUCLEOTIDE SEQUENCE</scope>
</reference>
<dbReference type="Pfam" id="PF00078">
    <property type="entry name" value="RVT_1"/>
    <property type="match status" value="1"/>
</dbReference>
<dbReference type="Proteomes" id="UP000035680">
    <property type="component" value="Unassembled WGS sequence"/>
</dbReference>
<proteinExistence type="predicted"/>
<dbReference type="InterPro" id="IPR041588">
    <property type="entry name" value="Integrase_H2C2"/>
</dbReference>
<dbReference type="EC" id="2.7.7.49" evidence="1"/>
<dbReference type="InterPro" id="IPR050951">
    <property type="entry name" value="Retrovirus_Pol_polyprotein"/>
</dbReference>
<sequence length="602" mass="70296">MTITNNSSNNIVDDEIDKLIEMGIIIPMETPYLHNLILVRKSNDEYRPCLDMRPTNAVTVVDSYPVGNMHEILSDLYGNTLFSSLDIRQAYYQISIPKINQVRFGLYTDRGTYVYTRLPFGYVNSGQIIQRYLDRVLGLGHLRCFARAYYDDIIIKTHSGLEDHLIKVGEVMEALSKKRLSLNIQKCQIAHDSPEFLGQLITPQGIQPAYGNKQTIKNLRVERSITGIKRFLGCIGFFNYIIPNYSKMCGPLTFPLSKRNKDGKWSWTSEQDDAVDKLKKILLSDERVVHPQFDKPFYVYVDSSELYHGAVICQEDSHGKLKVVRYWSKKRTHSKKLRSSVYIELQGIVEVVRKFRNYFIGIDVTIFTDNRGLISIIRESTEIHFSQWIYELMNYRLTIKYVPGPKNQLADMLFRTCNVEEEKKPVNPEIEEEKYINIDDSENTYRLNSIIINELKSAQEIDKNITENLIKEYNMIKLNKIWGIYVSRENGINSIFVPYLPDYKVEEICRQTHELGHFCINKCRNLLKIRWFNPNIERTLKRLIIGCVQCQKCNQHYPRLTKHQYVDYDEPRACYSMDLCGPIGGKNMDKNRYILLMVDCFS</sequence>
<dbReference type="Gene3D" id="3.10.10.10">
    <property type="entry name" value="HIV Type 1 Reverse Transcriptase, subunit A, domain 1"/>
    <property type="match status" value="1"/>
</dbReference>
<protein>
    <recommendedName>
        <fullName evidence="1">RNA-directed DNA polymerase</fullName>
        <ecNumber evidence="1">2.7.7.49</ecNumber>
    </recommendedName>
</protein>
<dbReference type="Pfam" id="PF17919">
    <property type="entry name" value="RT_RNaseH_2"/>
    <property type="match status" value="1"/>
</dbReference>
<dbReference type="InterPro" id="IPR043502">
    <property type="entry name" value="DNA/RNA_pol_sf"/>
</dbReference>
<dbReference type="InterPro" id="IPR043128">
    <property type="entry name" value="Rev_trsase/Diguanyl_cyclase"/>
</dbReference>
<evidence type="ECO:0000256" key="2">
    <source>
        <dbReference type="ARBA" id="ARBA00023268"/>
    </source>
</evidence>
<feature type="domain" description="Reverse transcriptase" evidence="3">
    <location>
        <begin position="1"/>
        <end position="201"/>
    </location>
</feature>
<accession>A0A0K0FFF9</accession>
<dbReference type="InterPro" id="IPR000477">
    <property type="entry name" value="RT_dom"/>
</dbReference>
<dbReference type="PANTHER" id="PTHR37984:SF5">
    <property type="entry name" value="PROTEIN NYNRIN-LIKE"/>
    <property type="match status" value="1"/>
</dbReference>
<dbReference type="AlphaFoldDB" id="A0A0K0FFF9"/>
<evidence type="ECO:0000313" key="4">
    <source>
        <dbReference type="Proteomes" id="UP000035680"/>
    </source>
</evidence>
<dbReference type="Pfam" id="PF17921">
    <property type="entry name" value="Integrase_H2C2"/>
    <property type="match status" value="1"/>
</dbReference>
<evidence type="ECO:0000259" key="3">
    <source>
        <dbReference type="PROSITE" id="PS50878"/>
    </source>
</evidence>
<dbReference type="Gene3D" id="1.10.340.70">
    <property type="match status" value="1"/>
</dbReference>
<keyword evidence="4" id="KW-1185">Reference proteome</keyword>
<evidence type="ECO:0000256" key="1">
    <source>
        <dbReference type="ARBA" id="ARBA00012493"/>
    </source>
</evidence>
<reference evidence="5" key="2">
    <citation type="submission" date="2015-08" db="UniProtKB">
        <authorList>
            <consortium name="WormBaseParasite"/>
        </authorList>
    </citation>
    <scope>IDENTIFICATION</scope>
</reference>
<dbReference type="GO" id="GO:0003964">
    <property type="term" value="F:RNA-directed DNA polymerase activity"/>
    <property type="evidence" value="ECO:0007669"/>
    <property type="project" value="UniProtKB-EC"/>
</dbReference>
<dbReference type="WBParaSite" id="SVE_0760100.1">
    <property type="protein sequence ID" value="SVE_0760100.1"/>
    <property type="gene ID" value="SVE_0760100"/>
</dbReference>
<dbReference type="InterPro" id="IPR041577">
    <property type="entry name" value="RT_RNaseH_2"/>
</dbReference>
<evidence type="ECO:0000313" key="5">
    <source>
        <dbReference type="WBParaSite" id="SVE_0760100.1"/>
    </source>
</evidence>
<dbReference type="PANTHER" id="PTHR37984">
    <property type="entry name" value="PROTEIN CBG26694"/>
    <property type="match status" value="1"/>
</dbReference>
<organism evidence="4 5">
    <name type="scientific">Strongyloides venezuelensis</name>
    <name type="common">Threadworm</name>
    <dbReference type="NCBI Taxonomy" id="75913"/>
    <lineage>
        <taxon>Eukaryota</taxon>
        <taxon>Metazoa</taxon>
        <taxon>Ecdysozoa</taxon>
        <taxon>Nematoda</taxon>
        <taxon>Chromadorea</taxon>
        <taxon>Rhabditida</taxon>
        <taxon>Tylenchina</taxon>
        <taxon>Panagrolaimomorpha</taxon>
        <taxon>Strongyloidoidea</taxon>
        <taxon>Strongyloididae</taxon>
        <taxon>Strongyloides</taxon>
    </lineage>
</organism>
<name>A0A0K0FFF9_STRVS</name>
<dbReference type="SUPFAM" id="SSF56672">
    <property type="entry name" value="DNA/RNA polymerases"/>
    <property type="match status" value="1"/>
</dbReference>
<dbReference type="Gene3D" id="3.30.70.270">
    <property type="match status" value="2"/>
</dbReference>
<dbReference type="CDD" id="cd01647">
    <property type="entry name" value="RT_LTR"/>
    <property type="match status" value="1"/>
</dbReference>
<keyword evidence="2" id="KW-0511">Multifunctional enzyme</keyword>